<dbReference type="Gene3D" id="2.60.40.3330">
    <property type="match status" value="1"/>
</dbReference>
<accession>A0A2A6B7Q9</accession>
<dbReference type="Proteomes" id="UP000005239">
    <property type="component" value="Unassembled WGS sequence"/>
</dbReference>
<dbReference type="AlphaFoldDB" id="A0A2A6B7Q9"/>
<dbReference type="GO" id="GO:0005576">
    <property type="term" value="C:extracellular region"/>
    <property type="evidence" value="ECO:0007669"/>
    <property type="project" value="UniProtKB-SubCell"/>
</dbReference>
<evidence type="ECO:0000313" key="6">
    <source>
        <dbReference type="Proteomes" id="UP000005239"/>
    </source>
</evidence>
<dbReference type="EnsemblMetazoa" id="PPA28104.1">
    <property type="protein sequence ID" value="PPA28104.1"/>
    <property type="gene ID" value="WBGene00117658"/>
</dbReference>
<keyword evidence="6" id="KW-1185">Reference proteome</keyword>
<dbReference type="PANTHER" id="PTHR21700:SF7">
    <property type="entry name" value="TRANSTHYRETIN-LIKE FAMILY PROTEIN"/>
    <property type="match status" value="1"/>
</dbReference>
<reference evidence="6" key="1">
    <citation type="journal article" date="2008" name="Nat. Genet.">
        <title>The Pristionchus pacificus genome provides a unique perspective on nematode lifestyle and parasitism.</title>
        <authorList>
            <person name="Dieterich C."/>
            <person name="Clifton S.W."/>
            <person name="Schuster L.N."/>
            <person name="Chinwalla A."/>
            <person name="Delehaunty K."/>
            <person name="Dinkelacker I."/>
            <person name="Fulton L."/>
            <person name="Fulton R."/>
            <person name="Godfrey J."/>
            <person name="Minx P."/>
            <person name="Mitreva M."/>
            <person name="Roeseler W."/>
            <person name="Tian H."/>
            <person name="Witte H."/>
            <person name="Yang S.P."/>
            <person name="Wilson R.K."/>
            <person name="Sommer R.J."/>
        </authorList>
    </citation>
    <scope>NUCLEOTIDE SEQUENCE [LARGE SCALE GENOMIC DNA]</scope>
    <source>
        <strain evidence="6">PS312</strain>
    </source>
</reference>
<gene>
    <name evidence="5" type="primary">WBGene00117658</name>
</gene>
<name>A0A2A6B7Q9_PRIPA</name>
<dbReference type="PANTHER" id="PTHR21700">
    <property type="entry name" value="TRANSTHYRETIN-LIKE FAMILY PROTEIN-RELATED"/>
    <property type="match status" value="1"/>
</dbReference>
<keyword evidence="4" id="KW-0732">Signal</keyword>
<dbReference type="OrthoDB" id="5819003at2759"/>
<evidence type="ECO:0000256" key="4">
    <source>
        <dbReference type="ARBA" id="ARBA00022729"/>
    </source>
</evidence>
<evidence type="ECO:0000313" key="5">
    <source>
        <dbReference type="EnsemblMetazoa" id="PPA28104.1"/>
    </source>
</evidence>
<evidence type="ECO:0000256" key="2">
    <source>
        <dbReference type="ARBA" id="ARBA00010112"/>
    </source>
</evidence>
<accession>A0A8R1YMP4</accession>
<organism evidence="5 6">
    <name type="scientific">Pristionchus pacificus</name>
    <name type="common">Parasitic nematode worm</name>
    <dbReference type="NCBI Taxonomy" id="54126"/>
    <lineage>
        <taxon>Eukaryota</taxon>
        <taxon>Metazoa</taxon>
        <taxon>Ecdysozoa</taxon>
        <taxon>Nematoda</taxon>
        <taxon>Chromadorea</taxon>
        <taxon>Rhabditida</taxon>
        <taxon>Rhabditina</taxon>
        <taxon>Diplogasteromorpha</taxon>
        <taxon>Diplogasteroidea</taxon>
        <taxon>Neodiplogasteridae</taxon>
        <taxon>Pristionchus</taxon>
    </lineage>
</organism>
<comment type="similarity">
    <text evidence="2">Belongs to the nematode transthyretin-like family.</text>
</comment>
<evidence type="ECO:0000256" key="3">
    <source>
        <dbReference type="ARBA" id="ARBA00022525"/>
    </source>
</evidence>
<evidence type="ECO:0000256" key="1">
    <source>
        <dbReference type="ARBA" id="ARBA00004613"/>
    </source>
</evidence>
<proteinExistence type="inferred from homology"/>
<dbReference type="InterPro" id="IPR038479">
    <property type="entry name" value="Transthyretin-like_sf"/>
</dbReference>
<dbReference type="InterPro" id="IPR001534">
    <property type="entry name" value="Transthyretin-like"/>
</dbReference>
<keyword evidence="3" id="KW-0964">Secreted</keyword>
<sequence>MKSLLISLIFLVPLIVAVPLKRDDLSTTVTARLLCHGKPYLDGRIRLVVGKKKLEEGRALANGSYTVSASKYTAAYGGEGPPVIDLTRLMNKAGVQIFHTCNRKNCWEQVAEIQIPNQYVSTSNITKKPYDMGRIELDARLADVKLDCVKMK</sequence>
<dbReference type="GO" id="GO:0009986">
    <property type="term" value="C:cell surface"/>
    <property type="evidence" value="ECO:0007669"/>
    <property type="project" value="InterPro"/>
</dbReference>
<reference evidence="5" key="2">
    <citation type="submission" date="2022-06" db="UniProtKB">
        <authorList>
            <consortium name="EnsemblMetazoa"/>
        </authorList>
    </citation>
    <scope>IDENTIFICATION</scope>
    <source>
        <strain evidence="5">PS312</strain>
    </source>
</reference>
<comment type="subcellular location">
    <subcellularLocation>
        <location evidence="1">Secreted</location>
    </subcellularLocation>
</comment>
<protein>
    <submittedName>
        <fullName evidence="5">Uncharacterized protein</fullName>
    </submittedName>
</protein>